<evidence type="ECO:0000256" key="8">
    <source>
        <dbReference type="ARBA" id="ARBA00023014"/>
    </source>
</evidence>
<evidence type="ECO:0000256" key="3">
    <source>
        <dbReference type="ARBA" id="ARBA00001966"/>
    </source>
</evidence>
<dbReference type="GO" id="GO:0046872">
    <property type="term" value="F:metal ion binding"/>
    <property type="evidence" value="ECO:0007669"/>
    <property type="project" value="UniProtKB-KW"/>
</dbReference>
<proteinExistence type="predicted"/>
<reference evidence="12" key="2">
    <citation type="journal article" date="2021" name="Microbiome">
        <title>Successional dynamics and alternative stable states in a saline activated sludge microbial community over 9 years.</title>
        <authorList>
            <person name="Wang Y."/>
            <person name="Ye J."/>
            <person name="Ju F."/>
            <person name="Liu L."/>
            <person name="Boyd J.A."/>
            <person name="Deng Y."/>
            <person name="Parks D.H."/>
            <person name="Jiang X."/>
            <person name="Yin X."/>
            <person name="Woodcroft B.J."/>
            <person name="Tyson G.W."/>
            <person name="Hugenholtz P."/>
            <person name="Polz M.F."/>
            <person name="Zhang T."/>
        </authorList>
    </citation>
    <scope>NUCLEOTIDE SEQUENCE</scope>
    <source>
        <strain evidence="12">HKST-UBA17</strain>
    </source>
</reference>
<dbReference type="PANTHER" id="PTHR48084:SF4">
    <property type="entry name" value="2-OXOGLUTARATE OXIDOREDUCTASE SUBUNIT KORB"/>
    <property type="match status" value="1"/>
</dbReference>
<evidence type="ECO:0000256" key="9">
    <source>
        <dbReference type="ARBA" id="ARBA00023052"/>
    </source>
</evidence>
<dbReference type="AlphaFoldDB" id="A0A955I349"/>
<accession>A0A955I349</accession>
<keyword evidence="9" id="KW-0786">Thiamine pyrophosphate</keyword>
<feature type="domain" description="Thiamine pyrophosphate enzyme TPP-binding" evidence="10">
    <location>
        <begin position="51"/>
        <end position="199"/>
    </location>
</feature>
<evidence type="ECO:0000313" key="12">
    <source>
        <dbReference type="EMBL" id="MCA9377114.1"/>
    </source>
</evidence>
<dbReference type="PANTHER" id="PTHR48084">
    <property type="entry name" value="2-OXOGLUTARATE OXIDOREDUCTASE SUBUNIT KORB-RELATED"/>
    <property type="match status" value="1"/>
</dbReference>
<feature type="domain" description="Pyruvate ferredoxin oxidoreductase beta subunit C-terminal" evidence="11">
    <location>
        <begin position="203"/>
        <end position="266"/>
    </location>
</feature>
<comment type="cofactor">
    <cofactor evidence="3">
        <name>[4Fe-4S] cluster</name>
        <dbReference type="ChEBI" id="CHEBI:49883"/>
    </cofactor>
</comment>
<gene>
    <name evidence="12" type="ORF">KC685_04305</name>
</gene>
<evidence type="ECO:0000256" key="7">
    <source>
        <dbReference type="ARBA" id="ARBA00023004"/>
    </source>
</evidence>
<evidence type="ECO:0000256" key="2">
    <source>
        <dbReference type="ARBA" id="ARBA00001964"/>
    </source>
</evidence>
<evidence type="ECO:0000256" key="4">
    <source>
        <dbReference type="ARBA" id="ARBA00022723"/>
    </source>
</evidence>
<dbReference type="Gene3D" id="3.40.50.970">
    <property type="match status" value="1"/>
</dbReference>
<dbReference type="SUPFAM" id="SSF52518">
    <property type="entry name" value="Thiamin diphosphate-binding fold (THDP-binding)"/>
    <property type="match status" value="1"/>
</dbReference>
<keyword evidence="8" id="KW-0411">Iron-sulfur</keyword>
<keyword evidence="4" id="KW-0479">Metal-binding</keyword>
<comment type="caution">
    <text evidence="12">The sequence shown here is derived from an EMBL/GenBank/DDBJ whole genome shotgun (WGS) entry which is preliminary data.</text>
</comment>
<dbReference type="InterPro" id="IPR011766">
    <property type="entry name" value="TPP_enzyme_TPP-bd"/>
</dbReference>
<dbReference type="Pfam" id="PF02775">
    <property type="entry name" value="TPP_enzyme_C"/>
    <property type="match status" value="1"/>
</dbReference>
<sequence length="291" mass="32336">MSDCSLLHTGYNSDNLYTWCTNCGNYGIHGSLKTALAEQDLLPHEVVLCFDIGCHGNGADKIHANTVHGLHGRVIPFAVGIQLANRKLKVVASGGDGATLGEGINHFIHAIRSDYDITFLLHNNSNYGLTTGQASPTTTEGVPMNSSPDGVSATPIHVLDLVFSLKPTFVARTFSGDIKQMTRVIKAGMKHKGFSVIEILQHCPTYNKATPHEWYRERVFDVNKIMNYDTSDIGNAQRVSKDITDKIATGVIYQRESTDFYLKQLNRKDRTTELVEEVNSYPVDDLYRRFI</sequence>
<dbReference type="InterPro" id="IPR011896">
    <property type="entry name" value="OFOB"/>
</dbReference>
<dbReference type="InterPro" id="IPR051457">
    <property type="entry name" value="2-oxoacid:Fd_oxidoreductase"/>
</dbReference>
<evidence type="ECO:0000256" key="5">
    <source>
        <dbReference type="ARBA" id="ARBA00022842"/>
    </source>
</evidence>
<dbReference type="Proteomes" id="UP000741282">
    <property type="component" value="Unassembled WGS sequence"/>
</dbReference>
<protein>
    <submittedName>
        <fullName evidence="12">2-oxoacid:ferredoxin oxidoreductase subunit beta</fullName>
    </submittedName>
</protein>
<comment type="cofactor">
    <cofactor evidence="1">
        <name>Mg(2+)</name>
        <dbReference type="ChEBI" id="CHEBI:18420"/>
    </cofactor>
</comment>
<dbReference type="GO" id="GO:0016625">
    <property type="term" value="F:oxidoreductase activity, acting on the aldehyde or oxo group of donors, iron-sulfur protein as acceptor"/>
    <property type="evidence" value="ECO:0007669"/>
    <property type="project" value="UniProtKB-ARBA"/>
</dbReference>
<evidence type="ECO:0000259" key="11">
    <source>
        <dbReference type="Pfam" id="PF12367"/>
    </source>
</evidence>
<evidence type="ECO:0000313" key="13">
    <source>
        <dbReference type="Proteomes" id="UP000741282"/>
    </source>
</evidence>
<dbReference type="CDD" id="cd03375">
    <property type="entry name" value="TPP_OGFOR"/>
    <property type="match status" value="1"/>
</dbReference>
<comment type="cofactor">
    <cofactor evidence="2">
        <name>thiamine diphosphate</name>
        <dbReference type="ChEBI" id="CHEBI:58937"/>
    </cofactor>
</comment>
<dbReference type="NCBIfam" id="TIGR02177">
    <property type="entry name" value="PorB_KorB"/>
    <property type="match status" value="1"/>
</dbReference>
<dbReference type="GO" id="GO:0045333">
    <property type="term" value="P:cellular respiration"/>
    <property type="evidence" value="ECO:0007669"/>
    <property type="project" value="UniProtKB-ARBA"/>
</dbReference>
<keyword evidence="5" id="KW-0460">Magnesium</keyword>
<dbReference type="Pfam" id="PF12367">
    <property type="entry name" value="PFO_beta_C"/>
    <property type="match status" value="1"/>
</dbReference>
<reference evidence="12" key="1">
    <citation type="submission" date="2020-04" db="EMBL/GenBank/DDBJ databases">
        <authorList>
            <person name="Zhang T."/>
        </authorList>
    </citation>
    <scope>NUCLEOTIDE SEQUENCE</scope>
    <source>
        <strain evidence="12">HKST-UBA17</strain>
    </source>
</reference>
<dbReference type="GO" id="GO:0030976">
    <property type="term" value="F:thiamine pyrophosphate binding"/>
    <property type="evidence" value="ECO:0007669"/>
    <property type="project" value="InterPro"/>
</dbReference>
<keyword evidence="7" id="KW-0408">Iron</keyword>
<evidence type="ECO:0000256" key="1">
    <source>
        <dbReference type="ARBA" id="ARBA00001946"/>
    </source>
</evidence>
<organism evidence="12 13">
    <name type="scientific">Candidatus Dojkabacteria bacterium</name>
    <dbReference type="NCBI Taxonomy" id="2099670"/>
    <lineage>
        <taxon>Bacteria</taxon>
        <taxon>Candidatus Dojkabacteria</taxon>
    </lineage>
</organism>
<evidence type="ECO:0000256" key="6">
    <source>
        <dbReference type="ARBA" id="ARBA00023002"/>
    </source>
</evidence>
<dbReference type="InterPro" id="IPR029061">
    <property type="entry name" value="THDP-binding"/>
</dbReference>
<evidence type="ECO:0000259" key="10">
    <source>
        <dbReference type="Pfam" id="PF02775"/>
    </source>
</evidence>
<dbReference type="EMBL" id="JAGQLN010000018">
    <property type="protein sequence ID" value="MCA9377114.1"/>
    <property type="molecule type" value="Genomic_DNA"/>
</dbReference>
<dbReference type="GO" id="GO:0051536">
    <property type="term" value="F:iron-sulfur cluster binding"/>
    <property type="evidence" value="ECO:0007669"/>
    <property type="project" value="UniProtKB-KW"/>
</dbReference>
<dbReference type="InterPro" id="IPR032686">
    <property type="entry name" value="PFO_beta_C"/>
</dbReference>
<keyword evidence="6" id="KW-0560">Oxidoreductase</keyword>
<name>A0A955I349_9BACT</name>